<keyword evidence="4" id="KW-0597">Phosphoprotein</keyword>
<dbReference type="RefSeq" id="WP_044406952.1">
    <property type="nucleotide sequence ID" value="NZ_JXXE01000109.1"/>
</dbReference>
<evidence type="ECO:0000313" key="14">
    <source>
        <dbReference type="EMBL" id="KIZ47024.1"/>
    </source>
</evidence>
<dbReference type="EC" id="2.7.13.3" evidence="3"/>
<dbReference type="InterPro" id="IPR005467">
    <property type="entry name" value="His_kinase_dom"/>
</dbReference>
<evidence type="ECO:0000259" key="12">
    <source>
        <dbReference type="PROSITE" id="PS50109"/>
    </source>
</evidence>
<dbReference type="PROSITE" id="PS50885">
    <property type="entry name" value="HAMP"/>
    <property type="match status" value="1"/>
</dbReference>
<dbReference type="SUPFAM" id="SSF55874">
    <property type="entry name" value="ATPase domain of HSP90 chaperone/DNA topoisomerase II/histidine kinase"/>
    <property type="match status" value="1"/>
</dbReference>
<dbReference type="GO" id="GO:0000160">
    <property type="term" value="P:phosphorelay signal transduction system"/>
    <property type="evidence" value="ECO:0007669"/>
    <property type="project" value="UniProtKB-KW"/>
</dbReference>
<dbReference type="PROSITE" id="PS50109">
    <property type="entry name" value="HIS_KIN"/>
    <property type="match status" value="1"/>
</dbReference>
<evidence type="ECO:0000256" key="1">
    <source>
        <dbReference type="ARBA" id="ARBA00000085"/>
    </source>
</evidence>
<dbReference type="SMART" id="SM00387">
    <property type="entry name" value="HATPase_c"/>
    <property type="match status" value="1"/>
</dbReference>
<proteinExistence type="predicted"/>
<keyword evidence="9" id="KW-0902">Two-component regulatory system</keyword>
<name>A0A0D7F1S7_RHOPL</name>
<dbReference type="Gene3D" id="3.30.565.10">
    <property type="entry name" value="Histidine kinase-like ATPase, C-terminal domain"/>
    <property type="match status" value="1"/>
</dbReference>
<gene>
    <name evidence="14" type="ORF">OO17_05705</name>
</gene>
<evidence type="ECO:0000256" key="3">
    <source>
        <dbReference type="ARBA" id="ARBA00012438"/>
    </source>
</evidence>
<comment type="subcellular location">
    <subcellularLocation>
        <location evidence="2">Membrane</location>
    </subcellularLocation>
</comment>
<keyword evidence="5" id="KW-0808">Transferase</keyword>
<evidence type="ECO:0000256" key="8">
    <source>
        <dbReference type="ARBA" id="ARBA00022989"/>
    </source>
</evidence>
<feature type="domain" description="HAMP" evidence="13">
    <location>
        <begin position="202"/>
        <end position="253"/>
    </location>
</feature>
<dbReference type="PRINTS" id="PR00344">
    <property type="entry name" value="BCTRLSENSOR"/>
</dbReference>
<evidence type="ECO:0000313" key="15">
    <source>
        <dbReference type="Proteomes" id="UP000032515"/>
    </source>
</evidence>
<evidence type="ECO:0000256" key="5">
    <source>
        <dbReference type="ARBA" id="ARBA00022679"/>
    </source>
</evidence>
<dbReference type="PANTHER" id="PTHR45436">
    <property type="entry name" value="SENSOR HISTIDINE KINASE YKOH"/>
    <property type="match status" value="1"/>
</dbReference>
<keyword evidence="7" id="KW-0418">Kinase</keyword>
<keyword evidence="8 11" id="KW-1133">Transmembrane helix</keyword>
<keyword evidence="10 11" id="KW-0472">Membrane</keyword>
<feature type="transmembrane region" description="Helical" evidence="11">
    <location>
        <begin position="21"/>
        <end position="44"/>
    </location>
</feature>
<dbReference type="PANTHER" id="PTHR45436:SF5">
    <property type="entry name" value="SENSOR HISTIDINE KINASE TRCS"/>
    <property type="match status" value="1"/>
</dbReference>
<keyword evidence="6 11" id="KW-0812">Transmembrane</keyword>
<dbReference type="Proteomes" id="UP000032515">
    <property type="component" value="Unassembled WGS sequence"/>
</dbReference>
<evidence type="ECO:0000256" key="6">
    <source>
        <dbReference type="ARBA" id="ARBA00022692"/>
    </source>
</evidence>
<sequence length="468" mass="50454">MDAPSAQDAANRRASSLATRLFLSATAWVVIILAITGIVLSSVYRQASERAFDRRLNLYLRTIVADVATPDAPSDQFQSLGEPLFDLPLSGWYWQIVRTDTDKVDPRASRSLWDRKLPKLADQGVGLSAAGVRQGYVDGPEGQTLRMVERPVDLGADGKFRITVAGDATEIFEETRTFDYYLAGTFIALSIGLVLTTIFQVRFGLAPLKRISDSIADIRSGRAERLVGEFPVEIAPLARETNALIDANHKIVERARTHVGNLAHAIKTPLSVLVNEATARPGDPFAAKVLEQTGVMRDQVAHHLERARIAARVSIIGTVTEVEPVVAALCRTMEKIHRARGIAIDMQVAAGVKFRGERQDLEEMVGNLVDNACKWADSRVAVAVAVKRGPAADPAPLLTIQVDDDGRGLSAAERAVVARRGQRLDETKPGSGLGLSIVVDLAALYGGELTLADAPIGGLRAELVLPAV</sequence>
<dbReference type="STRING" id="1421013.GCA_000504425_01775"/>
<dbReference type="GO" id="GO:0005886">
    <property type="term" value="C:plasma membrane"/>
    <property type="evidence" value="ECO:0007669"/>
    <property type="project" value="TreeGrafter"/>
</dbReference>
<evidence type="ECO:0000259" key="13">
    <source>
        <dbReference type="PROSITE" id="PS50885"/>
    </source>
</evidence>
<dbReference type="OrthoDB" id="9809567at2"/>
<dbReference type="AlphaFoldDB" id="A0A0D7F1S7"/>
<evidence type="ECO:0000256" key="7">
    <source>
        <dbReference type="ARBA" id="ARBA00022777"/>
    </source>
</evidence>
<protein>
    <recommendedName>
        <fullName evidence="3">histidine kinase</fullName>
        <ecNumber evidence="3">2.7.13.3</ecNumber>
    </recommendedName>
</protein>
<dbReference type="GO" id="GO:0004673">
    <property type="term" value="F:protein histidine kinase activity"/>
    <property type="evidence" value="ECO:0007669"/>
    <property type="project" value="UniProtKB-EC"/>
</dbReference>
<organism evidence="14 15">
    <name type="scientific">Rhodopseudomonas palustris</name>
    <dbReference type="NCBI Taxonomy" id="1076"/>
    <lineage>
        <taxon>Bacteria</taxon>
        <taxon>Pseudomonadati</taxon>
        <taxon>Pseudomonadota</taxon>
        <taxon>Alphaproteobacteria</taxon>
        <taxon>Hyphomicrobiales</taxon>
        <taxon>Nitrobacteraceae</taxon>
        <taxon>Rhodopseudomonas</taxon>
    </lineage>
</organism>
<dbReference type="PATRIC" id="fig|1076.23.peg.268"/>
<evidence type="ECO:0000256" key="2">
    <source>
        <dbReference type="ARBA" id="ARBA00004370"/>
    </source>
</evidence>
<comment type="catalytic activity">
    <reaction evidence="1">
        <text>ATP + protein L-histidine = ADP + protein N-phospho-L-histidine.</text>
        <dbReference type="EC" id="2.7.13.3"/>
    </reaction>
</comment>
<dbReference type="Pfam" id="PF02518">
    <property type="entry name" value="HATPase_c"/>
    <property type="match status" value="1"/>
</dbReference>
<evidence type="ECO:0000256" key="9">
    <source>
        <dbReference type="ARBA" id="ARBA00023012"/>
    </source>
</evidence>
<evidence type="ECO:0000256" key="11">
    <source>
        <dbReference type="SAM" id="Phobius"/>
    </source>
</evidence>
<comment type="caution">
    <text evidence="14">The sequence shown here is derived from an EMBL/GenBank/DDBJ whole genome shotgun (WGS) entry which is preliminary data.</text>
</comment>
<dbReference type="InterPro" id="IPR004358">
    <property type="entry name" value="Sig_transdc_His_kin-like_C"/>
</dbReference>
<dbReference type="EMBL" id="JXXE01000109">
    <property type="protein sequence ID" value="KIZ47024.1"/>
    <property type="molecule type" value="Genomic_DNA"/>
</dbReference>
<evidence type="ECO:0000256" key="4">
    <source>
        <dbReference type="ARBA" id="ARBA00022553"/>
    </source>
</evidence>
<reference evidence="14 15" key="1">
    <citation type="submission" date="2014-11" db="EMBL/GenBank/DDBJ databases">
        <title>Genomics and ecophysiology of heterotrophic nitrogen fixing bacteria isolated from estuarine surface water.</title>
        <authorList>
            <person name="Bentzon-Tilia M."/>
            <person name="Severin I."/>
            <person name="Hansen L.H."/>
            <person name="Riemann L."/>
        </authorList>
    </citation>
    <scope>NUCLEOTIDE SEQUENCE [LARGE SCALE GENOMIC DNA]</scope>
    <source>
        <strain evidence="14 15">BAL398</strain>
    </source>
</reference>
<evidence type="ECO:0000256" key="10">
    <source>
        <dbReference type="ARBA" id="ARBA00023136"/>
    </source>
</evidence>
<dbReference type="InterPro" id="IPR036890">
    <property type="entry name" value="HATPase_C_sf"/>
</dbReference>
<dbReference type="InterPro" id="IPR003594">
    <property type="entry name" value="HATPase_dom"/>
</dbReference>
<dbReference type="InterPro" id="IPR050428">
    <property type="entry name" value="TCS_sensor_his_kinase"/>
</dbReference>
<accession>A0A0D7F1S7</accession>
<dbReference type="InterPro" id="IPR003660">
    <property type="entry name" value="HAMP_dom"/>
</dbReference>
<feature type="domain" description="Histidine kinase" evidence="12">
    <location>
        <begin position="261"/>
        <end position="468"/>
    </location>
</feature>
<feature type="transmembrane region" description="Helical" evidence="11">
    <location>
        <begin position="180"/>
        <end position="201"/>
    </location>
</feature>